<dbReference type="InterPro" id="IPR036291">
    <property type="entry name" value="NAD(P)-bd_dom_sf"/>
</dbReference>
<keyword evidence="2" id="KW-0560">Oxidoreductase</keyword>
<dbReference type="Pfam" id="PF13561">
    <property type="entry name" value="adh_short_C2"/>
    <property type="match status" value="1"/>
</dbReference>
<comment type="similarity">
    <text evidence="1">Belongs to the short-chain dehydrogenases/reductases (SDR) family.</text>
</comment>
<dbReference type="PANTHER" id="PTHR43639:SF1">
    <property type="entry name" value="SHORT-CHAIN DEHYDROGENASE_REDUCTASE FAMILY PROTEIN"/>
    <property type="match status" value="1"/>
</dbReference>
<gene>
    <name evidence="3" type="ORF">SAMN02744124_00887</name>
</gene>
<reference evidence="3 4" key="1">
    <citation type="submission" date="2017-04" db="EMBL/GenBank/DDBJ databases">
        <authorList>
            <person name="Varghese N."/>
            <person name="Submissions S."/>
        </authorList>
    </citation>
    <scope>NUCLEOTIDE SEQUENCE [LARGE SCALE GENOMIC DNA]</scope>
    <source>
        <strain evidence="3 4">J12</strain>
    </source>
</reference>
<accession>A0ABY1LTV6</accession>
<protein>
    <submittedName>
        <fullName evidence="3">Enoyl-(Acyl carrier protein) reductase</fullName>
    </submittedName>
</protein>
<evidence type="ECO:0000256" key="1">
    <source>
        <dbReference type="ARBA" id="ARBA00006484"/>
    </source>
</evidence>
<evidence type="ECO:0000313" key="4">
    <source>
        <dbReference type="Proteomes" id="UP000192939"/>
    </source>
</evidence>
<dbReference type="Proteomes" id="UP000192939">
    <property type="component" value="Unassembled WGS sequence"/>
</dbReference>
<comment type="caution">
    <text evidence="3">The sequence shown here is derived from an EMBL/GenBank/DDBJ whole genome shotgun (WGS) entry which is preliminary data.</text>
</comment>
<organism evidence="3 4">
    <name type="scientific">Paenibacillus barengoltzii J12</name>
    <dbReference type="NCBI Taxonomy" id="935846"/>
    <lineage>
        <taxon>Bacteria</taxon>
        <taxon>Bacillati</taxon>
        <taxon>Bacillota</taxon>
        <taxon>Bacilli</taxon>
        <taxon>Bacillales</taxon>
        <taxon>Paenibacillaceae</taxon>
        <taxon>Paenibacillus</taxon>
    </lineage>
</organism>
<dbReference type="SUPFAM" id="SSF51735">
    <property type="entry name" value="NAD(P)-binding Rossmann-fold domains"/>
    <property type="match status" value="1"/>
</dbReference>
<keyword evidence="4" id="KW-1185">Reference proteome</keyword>
<evidence type="ECO:0000256" key="2">
    <source>
        <dbReference type="ARBA" id="ARBA00023002"/>
    </source>
</evidence>
<name>A0ABY1LTV6_9BACL</name>
<proteinExistence type="inferred from homology"/>
<dbReference type="PRINTS" id="PR00081">
    <property type="entry name" value="GDHRDH"/>
</dbReference>
<dbReference type="PANTHER" id="PTHR43639">
    <property type="entry name" value="OXIDOREDUCTASE, SHORT-CHAIN DEHYDROGENASE/REDUCTASE FAMILY (AFU_ORTHOLOGUE AFUA_5G02870)"/>
    <property type="match status" value="1"/>
</dbReference>
<dbReference type="InterPro" id="IPR002347">
    <property type="entry name" value="SDR_fam"/>
</dbReference>
<dbReference type="Gene3D" id="3.40.50.720">
    <property type="entry name" value="NAD(P)-binding Rossmann-like Domain"/>
    <property type="match status" value="1"/>
</dbReference>
<dbReference type="RefSeq" id="WP_028539229.1">
    <property type="nucleotide sequence ID" value="NZ_FXAE01000005.1"/>
</dbReference>
<evidence type="ECO:0000313" key="3">
    <source>
        <dbReference type="EMBL" id="SMF02306.1"/>
    </source>
</evidence>
<dbReference type="EMBL" id="FXAE01000005">
    <property type="protein sequence ID" value="SMF02306.1"/>
    <property type="molecule type" value="Genomic_DNA"/>
</dbReference>
<sequence length="254" mass="27394">MLNLDLSGQIALITGATGQLGRVITRTLSDCGAKVVIHYVNNEAKARELFQEITAAGREAMIVQGDITKEADIQAIQAKVTAELGDPDIVVANAVVQYNWTSVLEQPAEDYVSQFESCVLQSVFLAKAFIPAMMDKRKGRFIGINTECAMQNFPNQSAYTAGKRGMDGVYRVLAKEVGEYGITVNQVAPGWTISDRDRELTDRNDAAYIAGVPLKRRGEDQDIANAVAFLASDLAGFITGAYLPVTGGNVMPAI</sequence>